<gene>
    <name evidence="1" type="ORF">RT717_22835</name>
</gene>
<keyword evidence="2" id="KW-1185">Reference proteome</keyword>
<organism evidence="1 2">
    <name type="scientific">Imperialibacter roseus</name>
    <dbReference type="NCBI Taxonomy" id="1324217"/>
    <lineage>
        <taxon>Bacteria</taxon>
        <taxon>Pseudomonadati</taxon>
        <taxon>Bacteroidota</taxon>
        <taxon>Cytophagia</taxon>
        <taxon>Cytophagales</taxon>
        <taxon>Flammeovirgaceae</taxon>
        <taxon>Imperialibacter</taxon>
    </lineage>
</organism>
<name>A0ABZ0IQC1_9BACT</name>
<dbReference type="RefSeq" id="WP_317488662.1">
    <property type="nucleotide sequence ID" value="NZ_CP136051.1"/>
</dbReference>
<protein>
    <submittedName>
        <fullName evidence="1">DUF6503 family protein</fullName>
    </submittedName>
</protein>
<dbReference type="EMBL" id="CP136051">
    <property type="protein sequence ID" value="WOK05916.1"/>
    <property type="molecule type" value="Genomic_DNA"/>
</dbReference>
<dbReference type="InterPro" id="IPR045444">
    <property type="entry name" value="DUF6503"/>
</dbReference>
<dbReference type="Proteomes" id="UP001302349">
    <property type="component" value="Chromosome"/>
</dbReference>
<accession>A0ABZ0IQC1</accession>
<evidence type="ECO:0000313" key="1">
    <source>
        <dbReference type="EMBL" id="WOK05916.1"/>
    </source>
</evidence>
<reference evidence="1 2" key="1">
    <citation type="journal article" date="2023" name="Microbiol. Resour. Announc.">
        <title>Complete Genome Sequence of Imperialibacter roseus strain P4T.</title>
        <authorList>
            <person name="Tizabi D.R."/>
            <person name="Bachvaroff T."/>
            <person name="Hill R.T."/>
        </authorList>
    </citation>
    <scope>NUCLEOTIDE SEQUENCE [LARGE SCALE GENOMIC DNA]</scope>
    <source>
        <strain evidence="1 2">P4T</strain>
    </source>
</reference>
<dbReference type="Pfam" id="PF20113">
    <property type="entry name" value="DUF6503"/>
    <property type="match status" value="1"/>
</dbReference>
<evidence type="ECO:0000313" key="2">
    <source>
        <dbReference type="Proteomes" id="UP001302349"/>
    </source>
</evidence>
<sequence>MKHSKILLLLPIAFFCCSDPSLTPASLLEKSIEVHDPNNYWPQLDNRFHMSIKRDGKAERHFSILINNPEGIFEYALQQGDSTVTQGVRHGEYYVSINGSSNFNDEIKTKFQLSEERTQYLKEVYEYLYGVPMKLKDPGTIIAPVLNEETFNGKACWVVKVTYEPSTDDETWYFYIDKETFLLAGYRFYFDESKGEGEFIFVDSYQSLNGLQLPKLKKWHWNKDSTHFRTDELLKIE</sequence>
<proteinExistence type="predicted"/>